<dbReference type="RefSeq" id="WP_280833393.1">
    <property type="nucleotide sequence ID" value="NZ_JARXVE010000005.1"/>
</dbReference>
<dbReference type="Pfam" id="PF13692">
    <property type="entry name" value="Glyco_trans_1_4"/>
    <property type="match status" value="1"/>
</dbReference>
<proteinExistence type="predicted"/>
<dbReference type="EMBL" id="JARXVE010000005">
    <property type="protein sequence ID" value="MDH6196789.1"/>
    <property type="molecule type" value="Genomic_DNA"/>
</dbReference>
<name>A0ABT6L1H6_9MYCO</name>
<keyword evidence="2" id="KW-1185">Reference proteome</keyword>
<gene>
    <name evidence="1" type="ORF">M2272_003442</name>
</gene>
<accession>A0ABT6L1H6</accession>
<evidence type="ECO:0000313" key="2">
    <source>
        <dbReference type="Proteomes" id="UP001160130"/>
    </source>
</evidence>
<protein>
    <submittedName>
        <fullName evidence="1">Glycosyltransferase involved in cell wall biosynthesis</fullName>
    </submittedName>
</protein>
<organism evidence="1 2">
    <name type="scientific">Mycolicibacterium frederiksbergense</name>
    <dbReference type="NCBI Taxonomy" id="117567"/>
    <lineage>
        <taxon>Bacteria</taxon>
        <taxon>Bacillati</taxon>
        <taxon>Actinomycetota</taxon>
        <taxon>Actinomycetes</taxon>
        <taxon>Mycobacteriales</taxon>
        <taxon>Mycobacteriaceae</taxon>
        <taxon>Mycolicibacterium</taxon>
    </lineage>
</organism>
<dbReference type="Proteomes" id="UP001160130">
    <property type="component" value="Unassembled WGS sequence"/>
</dbReference>
<dbReference type="PANTHER" id="PTHR12526">
    <property type="entry name" value="GLYCOSYLTRANSFERASE"/>
    <property type="match status" value="1"/>
</dbReference>
<dbReference type="SUPFAM" id="SSF53756">
    <property type="entry name" value="UDP-Glycosyltransferase/glycogen phosphorylase"/>
    <property type="match status" value="1"/>
</dbReference>
<evidence type="ECO:0000313" key="1">
    <source>
        <dbReference type="EMBL" id="MDH6196789.1"/>
    </source>
</evidence>
<reference evidence="1 2" key="1">
    <citation type="submission" date="2023-04" db="EMBL/GenBank/DDBJ databases">
        <title>Forest soil microbial communities from Buena Vista Peninsula, Colon Province, Panama.</title>
        <authorList>
            <person name="Bouskill N."/>
        </authorList>
    </citation>
    <scope>NUCLEOTIDE SEQUENCE [LARGE SCALE GENOMIC DNA]</scope>
    <source>
        <strain evidence="1 2">AC80</strain>
    </source>
</reference>
<dbReference type="PANTHER" id="PTHR12526:SF590">
    <property type="entry name" value="ALPHA-MALTOSE-1-PHOSPHATE SYNTHASE"/>
    <property type="match status" value="1"/>
</dbReference>
<dbReference type="Gene3D" id="3.40.50.2000">
    <property type="entry name" value="Glycogen Phosphorylase B"/>
    <property type="match status" value="1"/>
</dbReference>
<comment type="caution">
    <text evidence="1">The sequence shown here is derived from an EMBL/GenBank/DDBJ whole genome shotgun (WGS) entry which is preliminary data.</text>
</comment>
<sequence length="330" mass="35702">MTETFATTLDYGDPSWRQRSRLIAVLPRDHRLIDELRQFVRVLRGLRGESLVLIDSSTGRFQPDFLATAVLGLCVPARRRPAVVMYGDLWQPDGGLRGLVERFLVRSADKTVVRYAALSTDEIEVFPQTWGVGAGKVRFTPYFATLTDEDLSAPAPPVGDYVFAGGNSHRDYAALVDAARLLPDRRFVIATHLLQHQELPANVTAAPVPHAEFVRLLRGAHTVVVPLVAGLCRSTGHQTYLNAMLLGKPTIVTDTLGVADHVRAGETALVVPGTAEAYAEAISWTFDPANAAAVEAMGAAARSDVAARFTFANHVRALLAVVDEAAELVG</sequence>